<name>A0ABR6CIF3_9BACI</name>
<dbReference type="Proteomes" id="UP000626697">
    <property type="component" value="Unassembled WGS sequence"/>
</dbReference>
<accession>A0ABR6CIF3</accession>
<proteinExistence type="predicted"/>
<organism evidence="1 2">
    <name type="scientific">Peribacillus huizhouensis</name>
    <dbReference type="NCBI Taxonomy" id="1501239"/>
    <lineage>
        <taxon>Bacteria</taxon>
        <taxon>Bacillati</taxon>
        <taxon>Bacillota</taxon>
        <taxon>Bacilli</taxon>
        <taxon>Bacillales</taxon>
        <taxon>Bacillaceae</taxon>
        <taxon>Peribacillus</taxon>
    </lineage>
</organism>
<evidence type="ECO:0000313" key="2">
    <source>
        <dbReference type="Proteomes" id="UP000626697"/>
    </source>
</evidence>
<evidence type="ECO:0008006" key="3">
    <source>
        <dbReference type="Google" id="ProtNLM"/>
    </source>
</evidence>
<comment type="caution">
    <text evidence="1">The sequence shown here is derived from an EMBL/GenBank/DDBJ whole genome shotgun (WGS) entry which is preliminary data.</text>
</comment>
<keyword evidence="2" id="KW-1185">Reference proteome</keyword>
<dbReference type="EMBL" id="JACJHX010000001">
    <property type="protein sequence ID" value="MBA9024785.1"/>
    <property type="molecule type" value="Genomic_DNA"/>
</dbReference>
<protein>
    <recommendedName>
        <fullName evidence="3">Integrase</fullName>
    </recommendedName>
</protein>
<sequence length="35" mass="4268">MSKNLFTEFQTKELEKNPNALRVYERSFLMFLTLK</sequence>
<evidence type="ECO:0000313" key="1">
    <source>
        <dbReference type="EMBL" id="MBA9024785.1"/>
    </source>
</evidence>
<gene>
    <name evidence="1" type="ORF">HNP81_000067</name>
</gene>
<reference evidence="1 2" key="1">
    <citation type="submission" date="2020-08" db="EMBL/GenBank/DDBJ databases">
        <title>Genomic Encyclopedia of Type Strains, Phase IV (KMG-IV): sequencing the most valuable type-strain genomes for metagenomic binning, comparative biology and taxonomic classification.</title>
        <authorList>
            <person name="Goeker M."/>
        </authorList>
    </citation>
    <scope>NUCLEOTIDE SEQUENCE [LARGE SCALE GENOMIC DNA]</scope>
    <source>
        <strain evidence="1 2">DSM 105481</strain>
    </source>
</reference>